<name>A0A0F7ZI48_9HYPO</name>
<protein>
    <recommendedName>
        <fullName evidence="6">MYND-type domain-containing protein</fullName>
    </recommendedName>
</protein>
<organism evidence="7 8">
    <name type="scientific">Hirsutella minnesotensis 3608</name>
    <dbReference type="NCBI Taxonomy" id="1043627"/>
    <lineage>
        <taxon>Eukaryota</taxon>
        <taxon>Fungi</taxon>
        <taxon>Dikarya</taxon>
        <taxon>Ascomycota</taxon>
        <taxon>Pezizomycotina</taxon>
        <taxon>Sordariomycetes</taxon>
        <taxon>Hypocreomycetidae</taxon>
        <taxon>Hypocreales</taxon>
        <taxon>Ophiocordycipitaceae</taxon>
        <taxon>Hirsutella</taxon>
    </lineage>
</organism>
<keyword evidence="3" id="KW-0862">Zinc</keyword>
<dbReference type="Gene3D" id="6.10.140.2220">
    <property type="match status" value="1"/>
</dbReference>
<accession>A0A0F7ZI48</accession>
<evidence type="ECO:0000313" key="7">
    <source>
        <dbReference type="EMBL" id="KJZ73421.1"/>
    </source>
</evidence>
<dbReference type="AlphaFoldDB" id="A0A0F7ZI48"/>
<evidence type="ECO:0000256" key="2">
    <source>
        <dbReference type="ARBA" id="ARBA00022771"/>
    </source>
</evidence>
<feature type="region of interest" description="Disordered" evidence="5">
    <location>
        <begin position="624"/>
        <end position="690"/>
    </location>
</feature>
<feature type="domain" description="MYND-type" evidence="6">
    <location>
        <begin position="28"/>
        <end position="68"/>
    </location>
</feature>
<dbReference type="InterPro" id="IPR027974">
    <property type="entry name" value="DUF4470"/>
</dbReference>
<evidence type="ECO:0000256" key="5">
    <source>
        <dbReference type="SAM" id="MobiDB-lite"/>
    </source>
</evidence>
<evidence type="ECO:0000313" key="8">
    <source>
        <dbReference type="Proteomes" id="UP000054481"/>
    </source>
</evidence>
<dbReference type="Proteomes" id="UP000054481">
    <property type="component" value="Unassembled WGS sequence"/>
</dbReference>
<proteinExistence type="predicted"/>
<dbReference type="EMBL" id="KQ030535">
    <property type="protein sequence ID" value="KJZ73421.1"/>
    <property type="molecule type" value="Genomic_DNA"/>
</dbReference>
<reference evidence="7 8" key="1">
    <citation type="journal article" date="2014" name="Genome Biol. Evol.">
        <title>Comparative genomics and transcriptomics analyses reveal divergent lifestyle features of nematode endoparasitic fungus Hirsutella minnesotensis.</title>
        <authorList>
            <person name="Lai Y."/>
            <person name="Liu K."/>
            <person name="Zhang X."/>
            <person name="Zhang X."/>
            <person name="Li K."/>
            <person name="Wang N."/>
            <person name="Shu C."/>
            <person name="Wu Y."/>
            <person name="Wang C."/>
            <person name="Bushley K.E."/>
            <person name="Xiang M."/>
            <person name="Liu X."/>
        </authorList>
    </citation>
    <scope>NUCLEOTIDE SEQUENCE [LARGE SCALE GENOMIC DNA]</scope>
    <source>
        <strain evidence="7 8">3608</strain>
    </source>
</reference>
<keyword evidence="8" id="KW-1185">Reference proteome</keyword>
<evidence type="ECO:0000256" key="1">
    <source>
        <dbReference type="ARBA" id="ARBA00022723"/>
    </source>
</evidence>
<sequence>MSIDSDETLRSSSSASEFISITQPTCSAENCGNSYDGMPTIPCPNCLLVVYCKEACREHHWPEHKRDCTIDLSAASAISTRNCDSGGDKFVLKSFWSSYAATDVLNLDKNEGRYYDGDLDLLFTGDSGIRHFIYSIVKMPETASPKMFVAFNETTSTHLARTFLALALLSARDYDPILNAEAVVHMWYSAKLPRRYLDHIQTVVRVHTGNALDNIAQAHLVQTDGNPRRTRLHWSMNRMSVDAELLPAQWMSVREHTFPLVRLNAGECALLRLKDSRRHTEPSVRFLARMTRSRALGVIRWQQDGLLLPYGHPREDFDTPNPIFFRNPGSFPLGATSEPLSEWPMELLDYEDCPSKNDVYGKMFYYLRDMLVEFQRRTASLSISVRLTCEVMAELSSWSEALQFERPFDRIEIGHHFDSHPFLSLAAASNLLRHEDENPFATLLTITKEAVISDVGTVRKELESEKKDLYRPANTALDELAPPVAEGADPKSRDVVRRRLGLIMWRNWDRFALRYLHSPARFAFASLMEPAAQAEHVSVILTGFLGLVTRDKHSIVRKWPNRLVHSKKDKPGLKDFNRALGWPMPAPQHWLEWKRCADVPLLRWNEWMKIATSMSRPAFESALESIVSGQTGDEDSSSETGATDGKPNGTDEASVKDSVEEISSGLDNVDIDSIPAKKKKKSKKSKSKKK</sequence>
<dbReference type="GO" id="GO:0008270">
    <property type="term" value="F:zinc ion binding"/>
    <property type="evidence" value="ECO:0007669"/>
    <property type="project" value="UniProtKB-KW"/>
</dbReference>
<dbReference type="PROSITE" id="PS50865">
    <property type="entry name" value="ZF_MYND_2"/>
    <property type="match status" value="1"/>
</dbReference>
<dbReference type="SUPFAM" id="SSF144232">
    <property type="entry name" value="HIT/MYND zinc finger-like"/>
    <property type="match status" value="1"/>
</dbReference>
<evidence type="ECO:0000256" key="3">
    <source>
        <dbReference type="ARBA" id="ARBA00022833"/>
    </source>
</evidence>
<evidence type="ECO:0000259" key="6">
    <source>
        <dbReference type="PROSITE" id="PS50865"/>
    </source>
</evidence>
<gene>
    <name evidence="7" type="ORF">HIM_07215</name>
</gene>
<dbReference type="Pfam" id="PF14737">
    <property type="entry name" value="DUF4470"/>
    <property type="match status" value="1"/>
</dbReference>
<keyword evidence="2 4" id="KW-0863">Zinc-finger</keyword>
<evidence type="ECO:0000256" key="4">
    <source>
        <dbReference type="PROSITE-ProRule" id="PRU00134"/>
    </source>
</evidence>
<dbReference type="OrthoDB" id="5282002at2759"/>
<feature type="compositionally biased region" description="Basic residues" evidence="5">
    <location>
        <begin position="676"/>
        <end position="690"/>
    </location>
</feature>
<dbReference type="Pfam" id="PF01753">
    <property type="entry name" value="zf-MYND"/>
    <property type="match status" value="1"/>
</dbReference>
<dbReference type="InterPro" id="IPR002893">
    <property type="entry name" value="Znf_MYND"/>
</dbReference>
<keyword evidence="1" id="KW-0479">Metal-binding</keyword>